<gene>
    <name evidence="1" type="ORF">NT05LM_1566</name>
</gene>
<reference evidence="1 2" key="1">
    <citation type="journal article" date="2010" name="Microbiol. Resour. Announc.">
        <title>Comparative genomics of the bacterial genus Listeria: Genome evolution is characterized by limited gene acquisition and limited gene loss.</title>
        <authorList>
            <person name="den Bakker H.C."/>
            <person name="Cummings C.A."/>
            <person name="Ferreira V."/>
            <person name="Vatta P."/>
            <person name="Orsi R.H."/>
            <person name="Degoricija L."/>
            <person name="Barker M."/>
            <person name="Petrauskene O."/>
            <person name="Furtado M.R."/>
            <person name="Wiedmann M."/>
        </authorList>
    </citation>
    <scope>NUCLEOTIDE SEQUENCE [LARGE SCALE GENOMIC DNA]</scope>
    <source>
        <strain evidence="1 2">FSL S4-120</strain>
    </source>
</reference>
<name>A0ABP2JZV9_9LIST</name>
<comment type="caution">
    <text evidence="1">The sequence shown here is derived from an EMBL/GenBank/DDBJ whole genome shotgun (WGS) entry which is preliminary data.</text>
</comment>
<proteinExistence type="predicted"/>
<evidence type="ECO:0000313" key="2">
    <source>
        <dbReference type="Proteomes" id="UP000003412"/>
    </source>
</evidence>
<sequence length="37" mass="4023">KCGPMPTLSFCKSVKESPVAEVGDELAGKAYLLRRLK</sequence>
<organism evidence="1 2">
    <name type="scientific">Listeria marthii FSL S4-120</name>
    <dbReference type="NCBI Taxonomy" id="702457"/>
    <lineage>
        <taxon>Bacteria</taxon>
        <taxon>Bacillati</taxon>
        <taxon>Bacillota</taxon>
        <taxon>Bacilli</taxon>
        <taxon>Bacillales</taxon>
        <taxon>Listeriaceae</taxon>
        <taxon>Listeria</taxon>
    </lineage>
</organism>
<dbReference type="Proteomes" id="UP000003412">
    <property type="component" value="Chromosome"/>
</dbReference>
<keyword evidence="2" id="KW-1185">Reference proteome</keyword>
<evidence type="ECO:0000313" key="1">
    <source>
        <dbReference type="EMBL" id="EFR87856.1"/>
    </source>
</evidence>
<feature type="non-terminal residue" evidence="1">
    <location>
        <position position="1"/>
    </location>
</feature>
<accession>A0ABP2JZV9</accession>
<dbReference type="EMBL" id="ADXF01000605">
    <property type="protein sequence ID" value="EFR87856.1"/>
    <property type="molecule type" value="Genomic_DNA"/>
</dbReference>
<protein>
    <submittedName>
        <fullName evidence="1">Uncharacterized protein</fullName>
    </submittedName>
</protein>